<dbReference type="OrthoDB" id="6270329at2759"/>
<dbReference type="SUPFAM" id="SSF49899">
    <property type="entry name" value="Concanavalin A-like lectins/glucanases"/>
    <property type="match status" value="1"/>
</dbReference>
<dbReference type="SUPFAM" id="SSF57845">
    <property type="entry name" value="B-box zinc-binding domain"/>
    <property type="match status" value="1"/>
</dbReference>
<evidence type="ECO:0000313" key="3">
    <source>
        <dbReference type="Proteomes" id="UP000288216"/>
    </source>
</evidence>
<evidence type="ECO:0000259" key="1">
    <source>
        <dbReference type="SMART" id="SM00589"/>
    </source>
</evidence>
<name>A0A401PR47_SCYTO</name>
<dbReference type="SMART" id="SM00589">
    <property type="entry name" value="PRY"/>
    <property type="match status" value="1"/>
</dbReference>
<dbReference type="InterPro" id="IPR013320">
    <property type="entry name" value="ConA-like_dom_sf"/>
</dbReference>
<dbReference type="EMBL" id="BFAA01008668">
    <property type="protein sequence ID" value="GCB75594.1"/>
    <property type="molecule type" value="Genomic_DNA"/>
</dbReference>
<dbReference type="Gene3D" id="3.30.160.60">
    <property type="entry name" value="Classic Zinc Finger"/>
    <property type="match status" value="1"/>
</dbReference>
<feature type="domain" description="SPRY-associated" evidence="1">
    <location>
        <begin position="236"/>
        <end position="283"/>
    </location>
</feature>
<keyword evidence="3" id="KW-1185">Reference proteome</keyword>
<dbReference type="PANTHER" id="PTHR24103">
    <property type="entry name" value="E3 UBIQUITIN-PROTEIN LIGASE TRIM"/>
    <property type="match status" value="1"/>
</dbReference>
<dbReference type="InterPro" id="IPR043136">
    <property type="entry name" value="B30.2/SPRY_sf"/>
</dbReference>
<reference evidence="2 3" key="1">
    <citation type="journal article" date="2018" name="Nat. Ecol. Evol.">
        <title>Shark genomes provide insights into elasmobranch evolution and the origin of vertebrates.</title>
        <authorList>
            <person name="Hara Y"/>
            <person name="Yamaguchi K"/>
            <person name="Onimaru K"/>
            <person name="Kadota M"/>
            <person name="Koyanagi M"/>
            <person name="Keeley SD"/>
            <person name="Tatsumi K"/>
            <person name="Tanaka K"/>
            <person name="Motone F"/>
            <person name="Kageyama Y"/>
            <person name="Nozu R"/>
            <person name="Adachi N"/>
            <person name="Nishimura O"/>
            <person name="Nakagawa R"/>
            <person name="Tanegashima C"/>
            <person name="Kiyatake I"/>
            <person name="Matsumoto R"/>
            <person name="Murakumo K"/>
            <person name="Nishida K"/>
            <person name="Terakita A"/>
            <person name="Kuratani S"/>
            <person name="Sato K"/>
            <person name="Hyodo S Kuraku.S."/>
        </authorList>
    </citation>
    <scope>NUCLEOTIDE SEQUENCE [LARGE SCALE GENOMIC DNA]</scope>
</reference>
<protein>
    <recommendedName>
        <fullName evidence="1">SPRY-associated domain-containing protein</fullName>
    </recommendedName>
</protein>
<dbReference type="InterPro" id="IPR050143">
    <property type="entry name" value="TRIM/RBCC"/>
</dbReference>
<dbReference type="CDD" id="cd19756">
    <property type="entry name" value="Bbox2"/>
    <property type="match status" value="1"/>
</dbReference>
<dbReference type="Proteomes" id="UP000288216">
    <property type="component" value="Unassembled WGS sequence"/>
</dbReference>
<feature type="non-terminal residue" evidence="2">
    <location>
        <position position="1"/>
    </location>
</feature>
<sequence length="283" mass="32464">VILPSPPGRDLRGLASYLAHDSWAGPPEAREEPTFVRPVNEDDAECVCVSCAIIGKHKSHTLLSLDQAQSEIKEELKREIQKRWGIQQNYSRKQRDLERSETEIKTQINELKGKLSKSFSEWRRKLEDDEKSTLKLIDEEGLRALSKIRSCSEALNKRMELITLIDGETQSVVQRDPLSFIQNSKQLLSRVTETQTVTDPDVPALTLNLSNIFQLIQKRLNGWERFHSDILGIIGRSSLNLDPKTANSNLVPSDEMRSVTWTKQKQCYPPHPERFNNYPQVLY</sequence>
<comment type="caution">
    <text evidence="2">The sequence shown here is derived from an EMBL/GenBank/DDBJ whole genome shotgun (WGS) entry which is preliminary data.</text>
</comment>
<evidence type="ECO:0000313" key="2">
    <source>
        <dbReference type="EMBL" id="GCB75594.1"/>
    </source>
</evidence>
<gene>
    <name evidence="2" type="ORF">scyTo_0015346</name>
</gene>
<dbReference type="AlphaFoldDB" id="A0A401PR47"/>
<proteinExistence type="predicted"/>
<dbReference type="Pfam" id="PF13765">
    <property type="entry name" value="PRY"/>
    <property type="match status" value="1"/>
</dbReference>
<organism evidence="2 3">
    <name type="scientific">Scyliorhinus torazame</name>
    <name type="common">Cloudy catshark</name>
    <name type="synonym">Catulus torazame</name>
    <dbReference type="NCBI Taxonomy" id="75743"/>
    <lineage>
        <taxon>Eukaryota</taxon>
        <taxon>Metazoa</taxon>
        <taxon>Chordata</taxon>
        <taxon>Craniata</taxon>
        <taxon>Vertebrata</taxon>
        <taxon>Chondrichthyes</taxon>
        <taxon>Elasmobranchii</taxon>
        <taxon>Galeomorphii</taxon>
        <taxon>Galeoidea</taxon>
        <taxon>Carcharhiniformes</taxon>
        <taxon>Scyliorhinidae</taxon>
        <taxon>Scyliorhinus</taxon>
    </lineage>
</organism>
<accession>A0A401PR47</accession>
<dbReference type="Gene3D" id="2.60.120.920">
    <property type="match status" value="1"/>
</dbReference>
<dbReference type="InterPro" id="IPR006574">
    <property type="entry name" value="PRY"/>
</dbReference>